<feature type="domain" description="Pre-mRNA-splicing factor 3" evidence="7">
    <location>
        <begin position="181"/>
        <end position="395"/>
    </location>
</feature>
<name>A0AAD8DJH9_9FUNG</name>
<dbReference type="GO" id="GO:0000398">
    <property type="term" value="P:mRNA splicing, via spliceosome"/>
    <property type="evidence" value="ECO:0007669"/>
    <property type="project" value="InterPro"/>
</dbReference>
<keyword evidence="4" id="KW-0539">Nucleus</keyword>
<dbReference type="InterPro" id="IPR010541">
    <property type="entry name" value="Prp3_C"/>
</dbReference>
<keyword evidence="3" id="KW-0508">mRNA splicing</keyword>
<dbReference type="Pfam" id="PF08572">
    <property type="entry name" value="PRP3"/>
    <property type="match status" value="1"/>
</dbReference>
<evidence type="ECO:0000313" key="9">
    <source>
        <dbReference type="Proteomes" id="UP001234581"/>
    </source>
</evidence>
<feature type="compositionally biased region" description="Low complexity" evidence="5">
    <location>
        <begin position="70"/>
        <end position="81"/>
    </location>
</feature>
<dbReference type="RefSeq" id="XP_058348559.1">
    <property type="nucleotide sequence ID" value="XM_058480995.1"/>
</dbReference>
<dbReference type="Proteomes" id="UP001234581">
    <property type="component" value="Unassembled WGS sequence"/>
</dbReference>
<evidence type="ECO:0000259" key="7">
    <source>
        <dbReference type="Pfam" id="PF08572"/>
    </source>
</evidence>
<protein>
    <submittedName>
        <fullName evidence="8">Uncharacterized protein</fullName>
    </submittedName>
</protein>
<feature type="domain" description="Small nuclear ribonucleoprotein Prp3 C-terminal" evidence="6">
    <location>
        <begin position="418"/>
        <end position="546"/>
    </location>
</feature>
<dbReference type="PANTHER" id="PTHR14212">
    <property type="entry name" value="U4/U6-ASSOCIATED RNA SPLICING FACTOR-RELATED"/>
    <property type="match status" value="1"/>
</dbReference>
<proteinExistence type="predicted"/>
<feature type="compositionally biased region" description="Basic and acidic residues" evidence="5">
    <location>
        <begin position="327"/>
        <end position="339"/>
    </location>
</feature>
<dbReference type="InterPro" id="IPR027104">
    <property type="entry name" value="Prp3"/>
</dbReference>
<dbReference type="PANTHER" id="PTHR14212:SF0">
    <property type="entry name" value="U4_U6 SMALL NUCLEAR RIBONUCLEOPROTEIN PRP3"/>
    <property type="match status" value="1"/>
</dbReference>
<comment type="subcellular location">
    <subcellularLocation>
        <location evidence="1">Nucleus</location>
    </subcellularLocation>
</comment>
<keyword evidence="2" id="KW-0507">mRNA processing</keyword>
<evidence type="ECO:0000256" key="1">
    <source>
        <dbReference type="ARBA" id="ARBA00004123"/>
    </source>
</evidence>
<dbReference type="Pfam" id="PF06544">
    <property type="entry name" value="Prp3_C"/>
    <property type="match status" value="1"/>
</dbReference>
<dbReference type="CDD" id="cd24162">
    <property type="entry name" value="Prp3_C"/>
    <property type="match status" value="1"/>
</dbReference>
<sequence>MPDPQETAALVAAKRAEVLAKLAKFQKGGTATTPSSSSQRSASPSTTTTPPSGSRTNSPAPPPSTTRYDSASPSESGSPGSIDAIQRRIAEAKARLANTKSSGITPRATVNGIYVQDGSGRIGSAQLSTDSAGGIDLFGMLESIPKREMATAKANARATPKKDAKPLKIDLLKGAKDKSVNPYLEDLGVKSAKPIRKPRALRFVEPGKFVEQANKERAKLQMEKLKQSIAENVKKAGVQVEMDISDKALKREPPPLVEWWDAPFLPNKTYEDMDQSPVNPDELNQLITIYVHHPIPIKPPNEANGPPTSRSLMLTKKEQKKLRRQRRQELQKEKQDKIRLGLLPPDPPKVKISNLMQVLGNEAIQDPTKIEAKVRKEMEQRQKQHELANAQRKLTPEEKRAKTMNKLNDDKKMSNEVAVFKVVNCAHPKHRFKIVKNAQDYQLTGMVITNPKCHLVIVEGGPKSIKAYKKLMLRRIDWNDLPPPSSGTLPPEAVMDPNQENRCFLVWEGQVKNKAFRKFTWRKFESEKMARDQLAKWNVEHYWDAAVMASNEELAARQPEL</sequence>
<dbReference type="InterPro" id="IPR013881">
    <property type="entry name" value="Pre-mRNA_splic_Prp3_dom"/>
</dbReference>
<keyword evidence="9" id="KW-1185">Reference proteome</keyword>
<evidence type="ECO:0000256" key="5">
    <source>
        <dbReference type="SAM" id="MobiDB-lite"/>
    </source>
</evidence>
<accession>A0AAD8DJH9</accession>
<dbReference type="EMBL" id="JARTCD010000002">
    <property type="protein sequence ID" value="KAJ8663647.1"/>
    <property type="molecule type" value="Genomic_DNA"/>
</dbReference>
<comment type="caution">
    <text evidence="8">The sequence shown here is derived from an EMBL/GenBank/DDBJ whole genome shotgun (WGS) entry which is preliminary data.</text>
</comment>
<evidence type="ECO:0000259" key="6">
    <source>
        <dbReference type="Pfam" id="PF06544"/>
    </source>
</evidence>
<dbReference type="GO" id="GO:0046540">
    <property type="term" value="C:U4/U6 x U5 tri-snRNP complex"/>
    <property type="evidence" value="ECO:0007669"/>
    <property type="project" value="InterPro"/>
</dbReference>
<feature type="compositionally biased region" description="Low complexity" evidence="5">
    <location>
        <begin position="30"/>
        <end position="58"/>
    </location>
</feature>
<dbReference type="GeneID" id="83208314"/>
<organism evidence="8 9">
    <name type="scientific">Lichtheimia ornata</name>
    <dbReference type="NCBI Taxonomy" id="688661"/>
    <lineage>
        <taxon>Eukaryota</taxon>
        <taxon>Fungi</taxon>
        <taxon>Fungi incertae sedis</taxon>
        <taxon>Mucoromycota</taxon>
        <taxon>Mucoromycotina</taxon>
        <taxon>Mucoromycetes</taxon>
        <taxon>Mucorales</taxon>
        <taxon>Lichtheimiaceae</taxon>
        <taxon>Lichtheimia</taxon>
    </lineage>
</organism>
<gene>
    <name evidence="8" type="ORF">O0I10_000895</name>
</gene>
<evidence type="ECO:0000256" key="4">
    <source>
        <dbReference type="ARBA" id="ARBA00023242"/>
    </source>
</evidence>
<reference evidence="8 9" key="1">
    <citation type="submission" date="2023-03" db="EMBL/GenBank/DDBJ databases">
        <title>Genome sequence of Lichtheimia ornata CBS 291.66.</title>
        <authorList>
            <person name="Mohabir J.T."/>
            <person name="Shea T.P."/>
            <person name="Kurbessoian T."/>
            <person name="Berby B."/>
            <person name="Fontaine J."/>
            <person name="Livny J."/>
            <person name="Gnirke A."/>
            <person name="Stajich J.E."/>
            <person name="Cuomo C.A."/>
        </authorList>
    </citation>
    <scope>NUCLEOTIDE SEQUENCE [LARGE SCALE GENOMIC DNA]</scope>
    <source>
        <strain evidence="8">CBS 291.66</strain>
    </source>
</reference>
<feature type="region of interest" description="Disordered" evidence="5">
    <location>
        <begin position="317"/>
        <end position="345"/>
    </location>
</feature>
<feature type="region of interest" description="Disordered" evidence="5">
    <location>
        <begin position="25"/>
        <end position="87"/>
    </location>
</feature>
<dbReference type="AlphaFoldDB" id="A0AAD8DJH9"/>
<evidence type="ECO:0000313" key="8">
    <source>
        <dbReference type="EMBL" id="KAJ8663647.1"/>
    </source>
</evidence>
<evidence type="ECO:0000256" key="3">
    <source>
        <dbReference type="ARBA" id="ARBA00023187"/>
    </source>
</evidence>
<evidence type="ECO:0000256" key="2">
    <source>
        <dbReference type="ARBA" id="ARBA00022664"/>
    </source>
</evidence>